<comment type="caution">
    <text evidence="2">The sequence shown here is derived from an EMBL/GenBank/DDBJ whole genome shotgun (WGS) entry which is preliminary data.</text>
</comment>
<sequence>MCRRSAGDCRPVQALIGSGSLAVGASYVPGTYVLPAVLSGFSQRYPHLSLTLTIRPAPVIQEMLLAHEIDIGVLSAEPFSWAPLIGETLCEDELVCIFSPQHRLASSELLYPEQLQGVPFILHGQASSTRSMTLKWAKDLGIALQRAWRWIRWRRSKKRFCRAKASRSFRARRLCRRWSEASC</sequence>
<proteinExistence type="predicted"/>
<dbReference type="Proteomes" id="UP000282311">
    <property type="component" value="Unassembled WGS sequence"/>
</dbReference>
<dbReference type="CDD" id="cd05466">
    <property type="entry name" value="PBP2_LTTR_substrate"/>
    <property type="match status" value="1"/>
</dbReference>
<protein>
    <recommendedName>
        <fullName evidence="1">LysR substrate-binding domain-containing protein</fullName>
    </recommendedName>
</protein>
<dbReference type="EMBL" id="RBAH01000010">
    <property type="protein sequence ID" value="RKN84028.1"/>
    <property type="molecule type" value="Genomic_DNA"/>
</dbReference>
<organism evidence="2 3">
    <name type="scientific">Paenibacillus ginsengarvi</name>
    <dbReference type="NCBI Taxonomy" id="400777"/>
    <lineage>
        <taxon>Bacteria</taxon>
        <taxon>Bacillati</taxon>
        <taxon>Bacillota</taxon>
        <taxon>Bacilli</taxon>
        <taxon>Bacillales</taxon>
        <taxon>Paenibacillaceae</taxon>
        <taxon>Paenibacillus</taxon>
    </lineage>
</organism>
<keyword evidence="3" id="KW-1185">Reference proteome</keyword>
<dbReference type="Gene3D" id="3.40.190.10">
    <property type="entry name" value="Periplasmic binding protein-like II"/>
    <property type="match status" value="2"/>
</dbReference>
<dbReference type="InterPro" id="IPR050950">
    <property type="entry name" value="HTH-type_LysR_regulators"/>
</dbReference>
<accession>A0A3B0CGR1</accession>
<evidence type="ECO:0000313" key="2">
    <source>
        <dbReference type="EMBL" id="RKN84028.1"/>
    </source>
</evidence>
<dbReference type="AlphaFoldDB" id="A0A3B0CGR1"/>
<feature type="domain" description="LysR substrate-binding" evidence="1">
    <location>
        <begin position="18"/>
        <end position="149"/>
    </location>
</feature>
<evidence type="ECO:0000259" key="1">
    <source>
        <dbReference type="Pfam" id="PF03466"/>
    </source>
</evidence>
<gene>
    <name evidence="2" type="ORF">D7M11_15755</name>
</gene>
<dbReference type="InterPro" id="IPR005119">
    <property type="entry name" value="LysR_subst-bd"/>
</dbReference>
<name>A0A3B0CGR1_9BACL</name>
<dbReference type="Pfam" id="PF03466">
    <property type="entry name" value="LysR_substrate"/>
    <property type="match status" value="1"/>
</dbReference>
<dbReference type="GO" id="GO:0006355">
    <property type="term" value="P:regulation of DNA-templated transcription"/>
    <property type="evidence" value="ECO:0007669"/>
    <property type="project" value="TreeGrafter"/>
</dbReference>
<dbReference type="SUPFAM" id="SSF53850">
    <property type="entry name" value="Periplasmic binding protein-like II"/>
    <property type="match status" value="1"/>
</dbReference>
<dbReference type="OrthoDB" id="9785745at2"/>
<dbReference type="PANTHER" id="PTHR30419">
    <property type="entry name" value="HTH-TYPE TRANSCRIPTIONAL REGULATOR YBHD"/>
    <property type="match status" value="1"/>
</dbReference>
<dbReference type="GO" id="GO:0005829">
    <property type="term" value="C:cytosol"/>
    <property type="evidence" value="ECO:0007669"/>
    <property type="project" value="TreeGrafter"/>
</dbReference>
<evidence type="ECO:0000313" key="3">
    <source>
        <dbReference type="Proteomes" id="UP000282311"/>
    </source>
</evidence>
<reference evidence="2 3" key="1">
    <citation type="journal article" date="2007" name="Int. J. Syst. Evol. Microbiol.">
        <title>Paenibacillus ginsengarvi sp. nov., isolated from soil from ginseng cultivation.</title>
        <authorList>
            <person name="Yoon M.H."/>
            <person name="Ten L.N."/>
            <person name="Im W.T."/>
        </authorList>
    </citation>
    <scope>NUCLEOTIDE SEQUENCE [LARGE SCALE GENOMIC DNA]</scope>
    <source>
        <strain evidence="2 3">KCTC 13059</strain>
    </source>
</reference>